<keyword evidence="6" id="KW-0067">ATP-binding</keyword>
<dbReference type="PANTHER" id="PTHR23077">
    <property type="entry name" value="AAA-FAMILY ATPASE"/>
    <property type="match status" value="1"/>
</dbReference>
<dbReference type="FunFam" id="3.40.50.300:FF:000109">
    <property type="entry name" value="Peroxisomal biogenesis factor 6"/>
    <property type="match status" value="1"/>
</dbReference>
<comment type="caution">
    <text evidence="12">The sequence shown here is derived from an EMBL/GenBank/DDBJ whole genome shotgun (WGS) entry which is preliminary data.</text>
</comment>
<sequence>MIKNADFGFLVYLVGIVYPRRNSSCFILYMFLNYCNVLKQQQIFTLRAITSTFFTNFVGKSAVWDSDNTVIVNGNTEGGSLKYLVANEPSNKIIKRKVNVIQKPLKNNSVALISYNLLFNLNSASNCTFRHCRDKSIKFADEVELSLINTSSDWSPIVIDTCLKNYFTLPKLVCTGDVLSVDLKKYGKEIFFLSNKLNNIKQTLYFKCTKVIYMGKLVHEGYLCATNKSTVKQVSNIQSFIPRIFSCEREICDDLLSCPEGFFSYFESMKKAVIPFVNKTQSNFQPIFLVEGRKGSGKSLLVQCLANYFGMHLYTINNFDISANIYAQNEVKLKNVFFGAKMVAPSIVEIKDFENFGKNNEGEYDERLISHFIQEVRSLFRNNSFPLVMFCCCNEKCIPGELKRIFLKIFDIKAPNDSEREKILWWILESMNAKTDADINGIANKTHGFLFEDLKALAHRAVTEFYSEHTNEESVPENYFLRALEFMQSTYHENLGAPRVPQVKWDDVGGLSDVKEEIIKTIKLPLKHPDLLKTTGLKRSGLLLYGPPGTGKTLIAKAVATECGLCFLSVKGPELLNMYVGQSEQNVREVFERARDASPCIIFFDELDSLAPNRGASGDSGGVMDRVVSQLLAEMDGLNKSGVIFIIGATNRPDLIDPALLRPGRIDKLLYVGPCTDEDSKSAVLTALTRKFLLEENAVIDKTVKICPDNFSGADFYGICSGAWMSAVRRLISDIENGKTFISINTLIRSAALLSNLSVFLDLI</sequence>
<organism evidence="12 13">
    <name type="scientific">Zophobas morio</name>
    <dbReference type="NCBI Taxonomy" id="2755281"/>
    <lineage>
        <taxon>Eukaryota</taxon>
        <taxon>Metazoa</taxon>
        <taxon>Ecdysozoa</taxon>
        <taxon>Arthropoda</taxon>
        <taxon>Hexapoda</taxon>
        <taxon>Insecta</taxon>
        <taxon>Pterygota</taxon>
        <taxon>Neoptera</taxon>
        <taxon>Endopterygota</taxon>
        <taxon>Coleoptera</taxon>
        <taxon>Polyphaga</taxon>
        <taxon>Cucujiformia</taxon>
        <taxon>Tenebrionidae</taxon>
        <taxon>Zophobas</taxon>
    </lineage>
</organism>
<dbReference type="Pfam" id="PF00004">
    <property type="entry name" value="AAA"/>
    <property type="match status" value="2"/>
</dbReference>
<evidence type="ECO:0000256" key="1">
    <source>
        <dbReference type="ARBA" id="ARBA00004370"/>
    </source>
</evidence>
<keyword evidence="13" id="KW-1185">Reference proteome</keyword>
<evidence type="ECO:0000259" key="11">
    <source>
        <dbReference type="SMART" id="SM00382"/>
    </source>
</evidence>
<keyword evidence="5" id="KW-0378">Hydrolase</keyword>
<dbReference type="SUPFAM" id="SSF52540">
    <property type="entry name" value="P-loop containing nucleoside triphosphate hydrolases"/>
    <property type="match status" value="2"/>
</dbReference>
<dbReference type="InterPro" id="IPR027417">
    <property type="entry name" value="P-loop_NTPase"/>
</dbReference>
<dbReference type="Gene3D" id="1.10.8.60">
    <property type="match status" value="2"/>
</dbReference>
<dbReference type="AlphaFoldDB" id="A0AA38IXC4"/>
<comment type="catalytic activity">
    <reaction evidence="10">
        <text>ATP + H2O = ADP + phosphate + H(+)</text>
        <dbReference type="Rhea" id="RHEA:13065"/>
        <dbReference type="ChEBI" id="CHEBI:15377"/>
        <dbReference type="ChEBI" id="CHEBI:15378"/>
        <dbReference type="ChEBI" id="CHEBI:30616"/>
        <dbReference type="ChEBI" id="CHEBI:43474"/>
        <dbReference type="ChEBI" id="CHEBI:456216"/>
    </reaction>
    <physiologicalReaction direction="left-to-right" evidence="10">
        <dbReference type="Rhea" id="RHEA:13066"/>
    </physiologicalReaction>
</comment>
<dbReference type="CDD" id="cd19527">
    <property type="entry name" value="RecA-like_PEX6_r2"/>
    <property type="match status" value="1"/>
</dbReference>
<feature type="domain" description="AAA+ ATPase" evidence="11">
    <location>
        <begin position="538"/>
        <end position="676"/>
    </location>
</feature>
<dbReference type="GO" id="GO:0005829">
    <property type="term" value="C:cytosol"/>
    <property type="evidence" value="ECO:0007669"/>
    <property type="project" value="TreeGrafter"/>
</dbReference>
<dbReference type="Gene3D" id="3.40.50.300">
    <property type="entry name" value="P-loop containing nucleotide triphosphate hydrolases"/>
    <property type="match status" value="2"/>
</dbReference>
<evidence type="ECO:0000256" key="4">
    <source>
        <dbReference type="ARBA" id="ARBA00022741"/>
    </source>
</evidence>
<dbReference type="GO" id="GO:0005524">
    <property type="term" value="F:ATP binding"/>
    <property type="evidence" value="ECO:0007669"/>
    <property type="project" value="UniProtKB-KW"/>
</dbReference>
<dbReference type="InterPro" id="IPR003959">
    <property type="entry name" value="ATPase_AAA_core"/>
</dbReference>
<dbReference type="SMART" id="SM00382">
    <property type="entry name" value="AAA"/>
    <property type="match status" value="2"/>
</dbReference>
<dbReference type="Proteomes" id="UP001168821">
    <property type="component" value="Unassembled WGS sequence"/>
</dbReference>
<comment type="subcellular location">
    <subcellularLocation>
        <location evidence="1">Membrane</location>
    </subcellularLocation>
</comment>
<evidence type="ECO:0000256" key="8">
    <source>
        <dbReference type="ARBA" id="ARBA00034811"/>
    </source>
</evidence>
<dbReference type="InterPro" id="IPR003960">
    <property type="entry name" value="ATPase_AAA_CS"/>
</dbReference>
<evidence type="ECO:0000313" key="13">
    <source>
        <dbReference type="Proteomes" id="UP001168821"/>
    </source>
</evidence>
<evidence type="ECO:0000256" key="6">
    <source>
        <dbReference type="ARBA" id="ARBA00022840"/>
    </source>
</evidence>
<evidence type="ECO:0000256" key="2">
    <source>
        <dbReference type="ARBA" id="ARBA00006914"/>
    </source>
</evidence>
<name>A0AA38IXC4_9CUCU</name>
<reference evidence="12" key="1">
    <citation type="journal article" date="2023" name="G3 (Bethesda)">
        <title>Whole genome assemblies of Zophobas morio and Tenebrio molitor.</title>
        <authorList>
            <person name="Kaur S."/>
            <person name="Stinson S.A."/>
            <person name="diCenzo G.C."/>
        </authorList>
    </citation>
    <scope>NUCLEOTIDE SEQUENCE</scope>
    <source>
        <strain evidence="12">QUZm001</strain>
    </source>
</reference>
<keyword evidence="3" id="KW-0962">Peroxisome biogenesis</keyword>
<proteinExistence type="inferred from homology"/>
<evidence type="ECO:0000256" key="10">
    <source>
        <dbReference type="ARBA" id="ARBA00048778"/>
    </source>
</evidence>
<gene>
    <name evidence="12" type="ORF">Zmor_006500</name>
</gene>
<evidence type="ECO:0000256" key="7">
    <source>
        <dbReference type="ARBA" id="ARBA00023136"/>
    </source>
</evidence>
<comment type="similarity">
    <text evidence="2">Belongs to the AAA ATPase family.</text>
</comment>
<dbReference type="GO" id="GO:0016558">
    <property type="term" value="P:protein import into peroxisome matrix"/>
    <property type="evidence" value="ECO:0007669"/>
    <property type="project" value="TreeGrafter"/>
</dbReference>
<accession>A0AA38IXC4</accession>
<dbReference type="InterPro" id="IPR003593">
    <property type="entry name" value="AAA+_ATPase"/>
</dbReference>
<dbReference type="InterPro" id="IPR050168">
    <property type="entry name" value="AAA_ATPase_domain"/>
</dbReference>
<dbReference type="GO" id="GO:0005778">
    <property type="term" value="C:peroxisomal membrane"/>
    <property type="evidence" value="ECO:0007669"/>
    <property type="project" value="TreeGrafter"/>
</dbReference>
<keyword evidence="7" id="KW-0472">Membrane</keyword>
<dbReference type="GO" id="GO:0016887">
    <property type="term" value="F:ATP hydrolysis activity"/>
    <property type="evidence" value="ECO:0007669"/>
    <property type="project" value="InterPro"/>
</dbReference>
<evidence type="ECO:0000256" key="3">
    <source>
        <dbReference type="ARBA" id="ARBA00022593"/>
    </source>
</evidence>
<dbReference type="PANTHER" id="PTHR23077:SF9">
    <property type="entry name" value="PEROXISOMAL ATPASE PEX6"/>
    <property type="match status" value="1"/>
</dbReference>
<dbReference type="PROSITE" id="PS00674">
    <property type="entry name" value="AAA"/>
    <property type="match status" value="1"/>
</dbReference>
<protein>
    <recommendedName>
        <fullName evidence="8">Peroxisomal ATPase PEX6</fullName>
    </recommendedName>
    <alternativeName>
        <fullName evidence="9">Peroxin-6</fullName>
    </alternativeName>
</protein>
<evidence type="ECO:0000256" key="9">
    <source>
        <dbReference type="ARBA" id="ARBA00034920"/>
    </source>
</evidence>
<evidence type="ECO:0000256" key="5">
    <source>
        <dbReference type="ARBA" id="ARBA00022801"/>
    </source>
</evidence>
<dbReference type="EMBL" id="JALNTZ010000002">
    <property type="protein sequence ID" value="KAJ3662141.1"/>
    <property type="molecule type" value="Genomic_DNA"/>
</dbReference>
<evidence type="ECO:0000313" key="12">
    <source>
        <dbReference type="EMBL" id="KAJ3662141.1"/>
    </source>
</evidence>
<feature type="domain" description="AAA+ ATPase" evidence="11">
    <location>
        <begin position="284"/>
        <end position="416"/>
    </location>
</feature>
<keyword evidence="4" id="KW-0547">Nucleotide-binding</keyword>
<dbReference type="InterPro" id="IPR047533">
    <property type="entry name" value="RecA-like_PEX6_r2"/>
</dbReference>